<accession>A0A8E1W4F7</accession>
<protein>
    <submittedName>
        <fullName evidence="1">Ferredoxin</fullName>
    </submittedName>
</protein>
<dbReference type="SUPFAM" id="SSF54862">
    <property type="entry name" value="4Fe-4S ferredoxins"/>
    <property type="match status" value="1"/>
</dbReference>
<evidence type="ECO:0000313" key="1">
    <source>
        <dbReference type="EMBL" id="MBB2503752.1"/>
    </source>
</evidence>
<dbReference type="Proteomes" id="UP000550260">
    <property type="component" value="Unassembled WGS sequence"/>
</dbReference>
<dbReference type="AlphaFoldDB" id="A0A8E1W4F7"/>
<reference evidence="1 2" key="1">
    <citation type="submission" date="2020-08" db="EMBL/GenBank/DDBJ databases">
        <title>Amycolatopsis echigonensis JCM 21831.</title>
        <authorList>
            <person name="Tedsree N."/>
            <person name="Kuncharoen N."/>
            <person name="Likhitwitayawuid K."/>
            <person name="Tanasupawat S."/>
        </authorList>
    </citation>
    <scope>NUCLEOTIDE SEQUENCE [LARGE SCALE GENOMIC DNA]</scope>
    <source>
        <strain evidence="1 2">JCM 21831</strain>
    </source>
</reference>
<sequence>MPNHGRCGMNRLTVDPIACRAHGLCADVLPELITVDEWGYPVVHGKTVPEPLLAEARRAAAACPALALRLRKVD</sequence>
<dbReference type="Pfam" id="PF13459">
    <property type="entry name" value="Fer4_15"/>
    <property type="match status" value="1"/>
</dbReference>
<dbReference type="EMBL" id="JACJHR010000059">
    <property type="protein sequence ID" value="MBB2503752.1"/>
    <property type="molecule type" value="Genomic_DNA"/>
</dbReference>
<organism evidence="1 2">
    <name type="scientific">Amycolatopsis echigonensis</name>
    <dbReference type="NCBI Taxonomy" id="2576905"/>
    <lineage>
        <taxon>Bacteria</taxon>
        <taxon>Bacillati</taxon>
        <taxon>Actinomycetota</taxon>
        <taxon>Actinomycetes</taxon>
        <taxon>Pseudonocardiales</taxon>
        <taxon>Pseudonocardiaceae</taxon>
        <taxon>Amycolatopsis</taxon>
    </lineage>
</organism>
<evidence type="ECO:0000313" key="2">
    <source>
        <dbReference type="Proteomes" id="UP000550260"/>
    </source>
</evidence>
<gene>
    <name evidence="1" type="ORF">H5411_32015</name>
</gene>
<comment type="caution">
    <text evidence="1">The sequence shown here is derived from an EMBL/GenBank/DDBJ whole genome shotgun (WGS) entry which is preliminary data.</text>
</comment>
<dbReference type="Gene3D" id="3.30.70.20">
    <property type="match status" value="1"/>
</dbReference>
<name>A0A8E1W4F7_9PSEU</name>
<proteinExistence type="predicted"/>